<dbReference type="GO" id="GO:0032259">
    <property type="term" value="P:methylation"/>
    <property type="evidence" value="ECO:0007669"/>
    <property type="project" value="UniProtKB-KW"/>
</dbReference>
<dbReference type="GO" id="GO:0003886">
    <property type="term" value="F:DNA (cytosine-5-)-methyltransferase activity"/>
    <property type="evidence" value="ECO:0007669"/>
    <property type="project" value="UniProtKB-EC"/>
</dbReference>
<evidence type="ECO:0000313" key="10">
    <source>
        <dbReference type="EMBL" id="OAN67320.1"/>
    </source>
</evidence>
<dbReference type="InterPro" id="IPR018117">
    <property type="entry name" value="C5_DNA_meth_AS"/>
</dbReference>
<evidence type="ECO:0000256" key="9">
    <source>
        <dbReference type="SAM" id="MobiDB-lite"/>
    </source>
</evidence>
<evidence type="ECO:0000256" key="2">
    <source>
        <dbReference type="ARBA" id="ARBA00022679"/>
    </source>
</evidence>
<evidence type="ECO:0000256" key="5">
    <source>
        <dbReference type="ARBA" id="ARBA00047422"/>
    </source>
</evidence>
<name>A0A178N2J1_9PROT</name>
<evidence type="ECO:0000256" key="4">
    <source>
        <dbReference type="ARBA" id="ARBA00022747"/>
    </source>
</evidence>
<dbReference type="Pfam" id="PF07505">
    <property type="entry name" value="DUF5131"/>
    <property type="match status" value="1"/>
</dbReference>
<dbReference type="PROSITE" id="PS51679">
    <property type="entry name" value="SAM_MT_C5"/>
    <property type="match status" value="1"/>
</dbReference>
<protein>
    <recommendedName>
        <fullName evidence="8">Cytosine-specific methyltransferase</fullName>
        <ecNumber evidence="8">2.1.1.37</ecNumber>
    </recommendedName>
</protein>
<dbReference type="EC" id="2.1.1.37" evidence="8"/>
<keyword evidence="3 6" id="KW-0949">S-adenosyl-L-methionine</keyword>
<reference evidence="10 11" key="1">
    <citation type="submission" date="2016-04" db="EMBL/GenBank/DDBJ databases">
        <title>Draft genome sequence of freshwater magnetotactic bacteria Magnetospirillum marisnigri SP-1 and Magnetospirillum moscoviense BB-1.</title>
        <authorList>
            <person name="Koziaeva V."/>
            <person name="Dziuba M.V."/>
            <person name="Ivanov T.M."/>
            <person name="Kuznetsov B."/>
            <person name="Grouzdev D.S."/>
        </authorList>
    </citation>
    <scope>NUCLEOTIDE SEQUENCE [LARGE SCALE GENOMIC DNA]</scope>
    <source>
        <strain evidence="10 11">BB-1</strain>
    </source>
</reference>
<feature type="active site" evidence="6">
    <location>
        <position position="114"/>
    </location>
</feature>
<keyword evidence="11" id="KW-1185">Reference proteome</keyword>
<dbReference type="CDD" id="cd00315">
    <property type="entry name" value="Cyt_C5_DNA_methylase"/>
    <property type="match status" value="1"/>
</dbReference>
<evidence type="ECO:0000256" key="3">
    <source>
        <dbReference type="ARBA" id="ARBA00022691"/>
    </source>
</evidence>
<gene>
    <name evidence="10" type="ORF">A6A05_18305</name>
</gene>
<sequence>MRKQQIAFEFSAVPAGVPGKIRWSAANGNSPAFIDLFAGVGGFHYGFAEAGATCVAAAEINGPARKTYQHVHGETSPDLFRDGAARFFRDVSQMAVADNDNVPPFDIIAAGFPCQAFSVAGKKQGFGDDKGRGILFFELARLLYRRRPIAFMFENVRGLLGHDGGRTWGVILKIVEDLGYRMVHQVVRGTDYGIPQLRPRVFMVGVRQDALPATISDDAMKVALFPHLSRKYPLLFTFDSVVGGITGRVASRTIRCSGMQKRVGSYANWSAYKVTIDGVEQTVVLNVDQCIRLMGLPTDFSFPEGTTKTHRRAQLGNGVIVPVVAELAKALVAFVERNVLPGTRPTLQREPSDDGHMLIVNNVLVENGLSPFDPSPDQNQKEQKMSVAQKPVGGRTPSNTSKPAVNDNAAKACGRIAAYGEGKSPKPRKRKAAGAAKSKTGIAWATETVNPFKGCSKVSPECKHCYAVGWATRHQALGSRGYAGTVKNKTFTGTIGVVPEVIDELRSAKSDRVFVNSMSDTFHANVSDADVTALFDAMTANPSKSQFLVCTKRADRMAAFSQAYAVPDKVWCGVTVGCRNSLHRLDDLRRVKAKIRWVSVEPLLEEIDIEPWLADGTVNWVVVGGESGPNHRPMDKAWAEKIAREHMDEGVFRILVDVVSRMQGQGGKFRPGFP</sequence>
<dbReference type="PRINTS" id="PR00105">
    <property type="entry name" value="C5METTRFRASE"/>
</dbReference>
<dbReference type="Pfam" id="PF00145">
    <property type="entry name" value="DNA_methylase"/>
    <property type="match status" value="2"/>
</dbReference>
<dbReference type="REBASE" id="165697">
    <property type="entry name" value="M.MmoBB1ORF18305P"/>
</dbReference>
<feature type="region of interest" description="Disordered" evidence="9">
    <location>
        <begin position="369"/>
        <end position="407"/>
    </location>
</feature>
<evidence type="ECO:0000256" key="7">
    <source>
        <dbReference type="RuleBase" id="RU000416"/>
    </source>
</evidence>
<dbReference type="RefSeq" id="WP_068496344.1">
    <property type="nucleotide sequence ID" value="NZ_LWQU01000008.1"/>
</dbReference>
<organism evidence="10 11">
    <name type="scientific">Magnetospirillum moscoviense</name>
    <dbReference type="NCBI Taxonomy" id="1437059"/>
    <lineage>
        <taxon>Bacteria</taxon>
        <taxon>Pseudomonadati</taxon>
        <taxon>Pseudomonadota</taxon>
        <taxon>Alphaproteobacteria</taxon>
        <taxon>Rhodospirillales</taxon>
        <taxon>Rhodospirillaceae</taxon>
        <taxon>Magnetospirillum</taxon>
    </lineage>
</organism>
<comment type="caution">
    <text evidence="10">The sequence shown here is derived from an EMBL/GenBank/DDBJ whole genome shotgun (WGS) entry which is preliminary data.</text>
</comment>
<dbReference type="Gene3D" id="3.90.120.10">
    <property type="entry name" value="DNA Methylase, subunit A, domain 2"/>
    <property type="match status" value="1"/>
</dbReference>
<dbReference type="GO" id="GO:0009307">
    <property type="term" value="P:DNA restriction-modification system"/>
    <property type="evidence" value="ECO:0007669"/>
    <property type="project" value="UniProtKB-KW"/>
</dbReference>
<dbReference type="AlphaFoldDB" id="A0A178N2J1"/>
<evidence type="ECO:0000313" key="11">
    <source>
        <dbReference type="Proteomes" id="UP000078543"/>
    </source>
</evidence>
<dbReference type="Proteomes" id="UP000078543">
    <property type="component" value="Unassembled WGS sequence"/>
</dbReference>
<proteinExistence type="inferred from homology"/>
<keyword evidence="1 6" id="KW-0489">Methyltransferase</keyword>
<keyword evidence="4" id="KW-0680">Restriction system</keyword>
<evidence type="ECO:0000256" key="1">
    <source>
        <dbReference type="ARBA" id="ARBA00022603"/>
    </source>
</evidence>
<comment type="catalytic activity">
    <reaction evidence="5 8">
        <text>a 2'-deoxycytidine in DNA + S-adenosyl-L-methionine = a 5-methyl-2'-deoxycytidine in DNA + S-adenosyl-L-homocysteine + H(+)</text>
        <dbReference type="Rhea" id="RHEA:13681"/>
        <dbReference type="Rhea" id="RHEA-COMP:11369"/>
        <dbReference type="Rhea" id="RHEA-COMP:11370"/>
        <dbReference type="ChEBI" id="CHEBI:15378"/>
        <dbReference type="ChEBI" id="CHEBI:57856"/>
        <dbReference type="ChEBI" id="CHEBI:59789"/>
        <dbReference type="ChEBI" id="CHEBI:85452"/>
        <dbReference type="ChEBI" id="CHEBI:85454"/>
        <dbReference type="EC" id="2.1.1.37"/>
    </reaction>
</comment>
<dbReference type="PROSITE" id="PS00094">
    <property type="entry name" value="C5_MTASE_1"/>
    <property type="match status" value="1"/>
</dbReference>
<dbReference type="PANTHER" id="PTHR46098:SF1">
    <property type="entry name" value="TRNA (CYTOSINE(38)-C(5))-METHYLTRANSFERASE"/>
    <property type="match status" value="1"/>
</dbReference>
<dbReference type="STRING" id="1437059.A6A05_18305"/>
<evidence type="ECO:0000256" key="8">
    <source>
        <dbReference type="RuleBase" id="RU000417"/>
    </source>
</evidence>
<dbReference type="InterPro" id="IPR050750">
    <property type="entry name" value="C5-MTase"/>
</dbReference>
<accession>A0A178N2J1</accession>
<dbReference type="EMBL" id="LWQU01000008">
    <property type="protein sequence ID" value="OAN67320.1"/>
    <property type="molecule type" value="Genomic_DNA"/>
</dbReference>
<dbReference type="InterPro" id="IPR011101">
    <property type="entry name" value="DUF5131"/>
</dbReference>
<dbReference type="PANTHER" id="PTHR46098">
    <property type="entry name" value="TRNA (CYTOSINE(38)-C(5))-METHYLTRANSFERASE"/>
    <property type="match status" value="1"/>
</dbReference>
<keyword evidence="2 6" id="KW-0808">Transferase</keyword>
<dbReference type="Gene3D" id="3.40.50.150">
    <property type="entry name" value="Vaccinia Virus protein VP39"/>
    <property type="match status" value="2"/>
</dbReference>
<dbReference type="InterPro" id="IPR001525">
    <property type="entry name" value="C5_MeTfrase"/>
</dbReference>
<comment type="similarity">
    <text evidence="6 7">Belongs to the class I-like SAM-binding methyltransferase superfamily. C5-methyltransferase family.</text>
</comment>
<evidence type="ECO:0000256" key="6">
    <source>
        <dbReference type="PROSITE-ProRule" id="PRU01016"/>
    </source>
</evidence>
<dbReference type="SUPFAM" id="SSF53335">
    <property type="entry name" value="S-adenosyl-L-methionine-dependent methyltransferases"/>
    <property type="match status" value="1"/>
</dbReference>
<dbReference type="InterPro" id="IPR029063">
    <property type="entry name" value="SAM-dependent_MTases_sf"/>
</dbReference>
<feature type="region of interest" description="Disordered" evidence="9">
    <location>
        <begin position="418"/>
        <end position="437"/>
    </location>
</feature>
<dbReference type="NCBIfam" id="TIGR00675">
    <property type="entry name" value="dcm"/>
    <property type="match status" value="1"/>
</dbReference>